<keyword evidence="2" id="KW-0521">NADP</keyword>
<comment type="similarity">
    <text evidence="1">Belongs to the short-chain dehydrogenases/reductases (SDR) family.</text>
</comment>
<dbReference type="GO" id="GO:0016491">
    <property type="term" value="F:oxidoreductase activity"/>
    <property type="evidence" value="ECO:0007669"/>
    <property type="project" value="UniProtKB-KW"/>
</dbReference>
<dbReference type="FunFam" id="3.40.50.720:FF:000374">
    <property type="entry name" value="3-oxoacyl-(Acyl-carrier-protein) reductase"/>
    <property type="match status" value="1"/>
</dbReference>
<evidence type="ECO:0000256" key="3">
    <source>
        <dbReference type="ARBA" id="ARBA00023002"/>
    </source>
</evidence>
<dbReference type="STRING" id="1334629.MFUL124B02_10865"/>
<name>A0A511TCM3_MYXFU</name>
<dbReference type="PANTHER" id="PTHR43639:SF1">
    <property type="entry name" value="SHORT-CHAIN DEHYDROGENASE_REDUCTASE FAMILY PROTEIN"/>
    <property type="match status" value="1"/>
</dbReference>
<reference evidence="5 8" key="2">
    <citation type="submission" date="2019-07" db="EMBL/GenBank/DDBJ databases">
        <title>Whole genome shotgun sequence of Myxococcus fulvus NBRC 100333.</title>
        <authorList>
            <person name="Hosoyama A."/>
            <person name="Uohara A."/>
            <person name="Ohji S."/>
            <person name="Ichikawa N."/>
        </authorList>
    </citation>
    <scope>NUCLEOTIDE SEQUENCE [LARGE SCALE GENOMIC DNA]</scope>
    <source>
        <strain evidence="5 8">NBRC 100333</strain>
    </source>
</reference>
<evidence type="ECO:0000313" key="5">
    <source>
        <dbReference type="EMBL" id="GEN11931.1"/>
    </source>
</evidence>
<evidence type="ECO:0000313" key="8">
    <source>
        <dbReference type="Proteomes" id="UP000321514"/>
    </source>
</evidence>
<dbReference type="InterPro" id="IPR057326">
    <property type="entry name" value="KR_dom"/>
</dbReference>
<comment type="caution">
    <text evidence="5">The sequence shown here is derived from an EMBL/GenBank/DDBJ whole genome shotgun (WGS) entry which is preliminary data.</text>
</comment>
<reference evidence="6 7" key="1">
    <citation type="submission" date="2016-10" db="EMBL/GenBank/DDBJ databases">
        <authorList>
            <person name="Varghese N."/>
            <person name="Submissions S."/>
        </authorList>
    </citation>
    <scope>NUCLEOTIDE SEQUENCE [LARGE SCALE GENOMIC DNA]</scope>
    <source>
        <strain evidence="6 7">DSM 16525</strain>
    </source>
</reference>
<dbReference type="InterPro" id="IPR036291">
    <property type="entry name" value="NAD(P)-bd_dom_sf"/>
</dbReference>
<dbReference type="RefSeq" id="WP_074958461.1">
    <property type="nucleotide sequence ID" value="NZ_BJXR01000052.1"/>
</dbReference>
<keyword evidence="3" id="KW-0560">Oxidoreductase</keyword>
<protein>
    <submittedName>
        <fullName evidence="6">NAD(P)-dependent dehydrogenase, short-chain alcohol dehydrogenase family</fullName>
    </submittedName>
    <submittedName>
        <fullName evidence="5">Short-chain dehydrogenase</fullName>
    </submittedName>
</protein>
<dbReference type="Gene3D" id="3.40.50.720">
    <property type="entry name" value="NAD(P)-binding Rossmann-like Domain"/>
    <property type="match status" value="1"/>
</dbReference>
<dbReference type="SMART" id="SM00822">
    <property type="entry name" value="PKS_KR"/>
    <property type="match status" value="1"/>
</dbReference>
<dbReference type="Pfam" id="PF13561">
    <property type="entry name" value="adh_short_C2"/>
    <property type="match status" value="1"/>
</dbReference>
<dbReference type="OrthoDB" id="5363038at2"/>
<evidence type="ECO:0000256" key="2">
    <source>
        <dbReference type="ARBA" id="ARBA00022857"/>
    </source>
</evidence>
<dbReference type="Proteomes" id="UP000183760">
    <property type="component" value="Unassembled WGS sequence"/>
</dbReference>
<dbReference type="EMBL" id="BJXR01000052">
    <property type="protein sequence ID" value="GEN11931.1"/>
    <property type="molecule type" value="Genomic_DNA"/>
</dbReference>
<proteinExistence type="inferred from homology"/>
<dbReference type="InterPro" id="IPR002347">
    <property type="entry name" value="SDR_fam"/>
</dbReference>
<gene>
    <name evidence="5" type="ORF">MFU01_69680</name>
    <name evidence="6" type="ORF">SAMN05443572_113224</name>
</gene>
<evidence type="ECO:0000313" key="6">
    <source>
        <dbReference type="EMBL" id="SEU38855.1"/>
    </source>
</evidence>
<organism evidence="5 8">
    <name type="scientific">Myxococcus fulvus</name>
    <dbReference type="NCBI Taxonomy" id="33"/>
    <lineage>
        <taxon>Bacteria</taxon>
        <taxon>Pseudomonadati</taxon>
        <taxon>Myxococcota</taxon>
        <taxon>Myxococcia</taxon>
        <taxon>Myxococcales</taxon>
        <taxon>Cystobacterineae</taxon>
        <taxon>Myxococcaceae</taxon>
        <taxon>Myxococcus</taxon>
    </lineage>
</organism>
<keyword evidence="7" id="KW-1185">Reference proteome</keyword>
<evidence type="ECO:0000256" key="1">
    <source>
        <dbReference type="ARBA" id="ARBA00006484"/>
    </source>
</evidence>
<dbReference type="PRINTS" id="PR00080">
    <property type="entry name" value="SDRFAMILY"/>
</dbReference>
<evidence type="ECO:0000259" key="4">
    <source>
        <dbReference type="SMART" id="SM00822"/>
    </source>
</evidence>
<dbReference type="Proteomes" id="UP000321514">
    <property type="component" value="Unassembled WGS sequence"/>
</dbReference>
<dbReference type="PANTHER" id="PTHR43639">
    <property type="entry name" value="OXIDOREDUCTASE, SHORT-CHAIN DEHYDROGENASE/REDUCTASE FAMILY (AFU_ORTHOLOGUE AFUA_5G02870)"/>
    <property type="match status" value="1"/>
</dbReference>
<dbReference type="SUPFAM" id="SSF51735">
    <property type="entry name" value="NAD(P)-binding Rossmann-fold domains"/>
    <property type="match status" value="1"/>
</dbReference>
<evidence type="ECO:0000313" key="7">
    <source>
        <dbReference type="Proteomes" id="UP000183760"/>
    </source>
</evidence>
<accession>A0A511TCM3</accession>
<feature type="domain" description="Ketoreductase" evidence="4">
    <location>
        <begin position="9"/>
        <end position="228"/>
    </location>
</feature>
<dbReference type="AlphaFoldDB" id="A0A511TCM3"/>
<sequence>MSEATKQVPITLITGSSRGLGKSAALALAERGSDVIVTYRSGLKEAEEVVQAIRARGRKAVALRLDVGRTDTFDAFVSQVREALKQTWGRERFESLVNNAGVGGYAPFVETSEAVFDELLAVHFKGPFFLTQKLLPLLADGGRIVNVSTGLARYALPGLSVYSAAKGALEVLTRTLAVELGARRIAVNVVAPGGIVTDFGGGVMKDPALQKSVIEQTPMGRLGQPEDVAGVIAMLLGPEAGWVTGQRIEVTGGYRL</sequence>
<dbReference type="EMBL" id="FOIB01000013">
    <property type="protein sequence ID" value="SEU38855.1"/>
    <property type="molecule type" value="Genomic_DNA"/>
</dbReference>
<dbReference type="PRINTS" id="PR00081">
    <property type="entry name" value="GDHRDH"/>
</dbReference>